<evidence type="ECO:0000313" key="5">
    <source>
        <dbReference type="EMBL" id="MDC7227999.1"/>
    </source>
</evidence>
<protein>
    <submittedName>
        <fullName evidence="5">Coenzyme F420 hydrogenase/dehydrogenase, beta subunit C-terminal domain</fullName>
    </submittedName>
</protein>
<dbReference type="Pfam" id="PF12838">
    <property type="entry name" value="Fer4_7"/>
    <property type="match status" value="1"/>
</dbReference>
<evidence type="ECO:0000256" key="2">
    <source>
        <dbReference type="ARBA" id="ARBA00023004"/>
    </source>
</evidence>
<dbReference type="AlphaFoldDB" id="A0AAJ1IEX3"/>
<dbReference type="GO" id="GO:0046872">
    <property type="term" value="F:metal ion binding"/>
    <property type="evidence" value="ECO:0007669"/>
    <property type="project" value="UniProtKB-KW"/>
</dbReference>
<evidence type="ECO:0000256" key="3">
    <source>
        <dbReference type="ARBA" id="ARBA00023014"/>
    </source>
</evidence>
<dbReference type="InterPro" id="IPR052977">
    <property type="entry name" value="Polyferredoxin-like_ET"/>
</dbReference>
<proteinExistence type="predicted"/>
<dbReference type="InterPro" id="IPR017900">
    <property type="entry name" value="4Fe4S_Fe_S_CS"/>
</dbReference>
<dbReference type="PROSITE" id="PS00198">
    <property type="entry name" value="4FE4S_FER_1"/>
    <property type="match status" value="2"/>
</dbReference>
<evidence type="ECO:0000313" key="6">
    <source>
        <dbReference type="Proteomes" id="UP001221217"/>
    </source>
</evidence>
<comment type="caution">
    <text evidence="5">The sequence shown here is derived from an EMBL/GenBank/DDBJ whole genome shotgun (WGS) entry which is preliminary data.</text>
</comment>
<accession>A0AAJ1IEX3</accession>
<organism evidence="5 6">
    <name type="scientific">Candidatus Thalassospirochaeta sargassi</name>
    <dbReference type="NCBI Taxonomy" id="3119039"/>
    <lineage>
        <taxon>Bacteria</taxon>
        <taxon>Pseudomonadati</taxon>
        <taxon>Spirochaetota</taxon>
        <taxon>Spirochaetia</taxon>
        <taxon>Spirochaetales</taxon>
        <taxon>Spirochaetaceae</taxon>
        <taxon>Candidatus Thalassospirochaeta</taxon>
    </lineage>
</organism>
<keyword evidence="1" id="KW-0479">Metal-binding</keyword>
<dbReference type="InterPro" id="IPR007525">
    <property type="entry name" value="FrhB_FdhB_C"/>
</dbReference>
<dbReference type="PANTHER" id="PTHR43193:SF2">
    <property type="entry name" value="POLYFERREDOXIN PROTEIN FWDF"/>
    <property type="match status" value="1"/>
</dbReference>
<dbReference type="PROSITE" id="PS51379">
    <property type="entry name" value="4FE4S_FER_2"/>
    <property type="match status" value="2"/>
</dbReference>
<dbReference type="SUPFAM" id="SSF54862">
    <property type="entry name" value="4Fe-4S ferredoxins"/>
    <property type="match status" value="1"/>
</dbReference>
<feature type="domain" description="4Fe-4S ferredoxin-type" evidence="4">
    <location>
        <begin position="37"/>
        <end position="66"/>
    </location>
</feature>
<feature type="domain" description="4Fe-4S ferredoxin-type" evidence="4">
    <location>
        <begin position="3"/>
        <end position="32"/>
    </location>
</feature>
<dbReference type="EMBL" id="JAQQAL010000038">
    <property type="protein sequence ID" value="MDC7227999.1"/>
    <property type="molecule type" value="Genomic_DNA"/>
</dbReference>
<dbReference type="Gene3D" id="3.30.70.20">
    <property type="match status" value="1"/>
</dbReference>
<dbReference type="Proteomes" id="UP001221217">
    <property type="component" value="Unassembled WGS sequence"/>
</dbReference>
<dbReference type="InterPro" id="IPR017896">
    <property type="entry name" value="4Fe4S_Fe-S-bd"/>
</dbReference>
<dbReference type="GO" id="GO:0051536">
    <property type="term" value="F:iron-sulfur cluster binding"/>
    <property type="evidence" value="ECO:0007669"/>
    <property type="project" value="UniProtKB-KW"/>
</dbReference>
<name>A0AAJ1IEX3_9SPIO</name>
<evidence type="ECO:0000259" key="4">
    <source>
        <dbReference type="PROSITE" id="PS51379"/>
    </source>
</evidence>
<dbReference type="PANTHER" id="PTHR43193">
    <property type="match status" value="1"/>
</dbReference>
<dbReference type="Pfam" id="PF04432">
    <property type="entry name" value="FrhB_FdhB_C"/>
    <property type="match status" value="1"/>
</dbReference>
<dbReference type="Pfam" id="PF04422">
    <property type="entry name" value="FrhB_FdhB_N"/>
    <property type="match status" value="1"/>
</dbReference>
<keyword evidence="2" id="KW-0408">Iron</keyword>
<sequence length="355" mass="40024">MTADVLKDISKCTGCTACEQICPHKCISMQYDAKGFLYPKKDLSICIDCGICVNICPVNIEHEEKSSFVQKVFAVKHKNKAIQYASSSGGAFTALAEEVFERNGIVVGVRFNESMKVVHDFAFSIDDLTAFRGSKYVQSDLSDTFTKIKRCLENKRLVLFSGTPCQVAGLNSFIGSNNKYLVTLDFVCAGVPSPGFFSKYVKYLENGHNSKLVDFKFRDKTRGWKKGWQTIVHQYENGLIEKKLPNEDFFHKLFMARVSIRQCCSTCQYTSMNRPSDITIADFWSIKNAAPDFNDSSGVSQVITNTIVGEKLFRSCKNMNVEECEILNSLQPRLLTSKPLSNFAPHYWTVYSICK</sequence>
<keyword evidence="3" id="KW-0411">Iron-sulfur</keyword>
<gene>
    <name evidence="5" type="ORF">PQJ61_14645</name>
</gene>
<reference evidence="5 6" key="1">
    <citation type="submission" date="2022-12" db="EMBL/GenBank/DDBJ databases">
        <title>Metagenome assembled genome from gulf of manar.</title>
        <authorList>
            <person name="Kohli P."/>
            <person name="Pk S."/>
            <person name="Venkata Ramana C."/>
            <person name="Sasikala C."/>
        </authorList>
    </citation>
    <scope>NUCLEOTIDE SEQUENCE [LARGE SCALE GENOMIC DNA]</scope>
    <source>
        <strain evidence="5">JB008</strain>
    </source>
</reference>
<dbReference type="InterPro" id="IPR007516">
    <property type="entry name" value="Co_F420_Hydgase/DH_bsu_N"/>
</dbReference>
<evidence type="ECO:0000256" key="1">
    <source>
        <dbReference type="ARBA" id="ARBA00022723"/>
    </source>
</evidence>